<protein>
    <recommendedName>
        <fullName evidence="2">Anti-sigma factor RsgI-like middle domain-containing protein</fullName>
    </recommendedName>
</protein>
<dbReference type="InterPro" id="IPR055431">
    <property type="entry name" value="RsgI_M"/>
</dbReference>
<sequence>MDKDKKLISMDLYKADTMNDPKNTTSPKKRFSRLKSVLLSILIIIFLATVGMLYAFFTPTSFIVIDVGASINLKVNRWNKIIDVSSLNTKGETILSISKVKYKNIEDGLTLILSNAEEENYINALSTNEQKKQVSVFISGNHLDLSSFSNVAQSRKLDLELNQSGTDN</sequence>
<evidence type="ECO:0000313" key="3">
    <source>
        <dbReference type="EMBL" id="SMC27143.1"/>
    </source>
</evidence>
<evidence type="ECO:0000259" key="2">
    <source>
        <dbReference type="Pfam" id="PF23750"/>
    </source>
</evidence>
<keyword evidence="1" id="KW-1133">Transmembrane helix</keyword>
<dbReference type="EMBL" id="FWXH01000016">
    <property type="protein sequence ID" value="SMC27143.1"/>
    <property type="molecule type" value="Genomic_DNA"/>
</dbReference>
<gene>
    <name evidence="3" type="ORF">SAMN02745134_03065</name>
</gene>
<evidence type="ECO:0000256" key="1">
    <source>
        <dbReference type="SAM" id="Phobius"/>
    </source>
</evidence>
<feature type="domain" description="Anti-sigma factor RsgI-like middle" evidence="2">
    <location>
        <begin position="61"/>
        <end position="144"/>
    </location>
</feature>
<reference evidence="3 4" key="1">
    <citation type="submission" date="2017-04" db="EMBL/GenBank/DDBJ databases">
        <authorList>
            <person name="Afonso C.L."/>
            <person name="Miller P.J."/>
            <person name="Scott M.A."/>
            <person name="Spackman E."/>
            <person name="Goraichik I."/>
            <person name="Dimitrov K.M."/>
            <person name="Suarez D.L."/>
            <person name="Swayne D.E."/>
        </authorList>
    </citation>
    <scope>NUCLEOTIDE SEQUENCE [LARGE SCALE GENOMIC DNA]</scope>
    <source>
        <strain evidence="3 4">DSM 12555</strain>
    </source>
</reference>
<keyword evidence="4" id="KW-1185">Reference proteome</keyword>
<dbReference type="OrthoDB" id="1934195at2"/>
<keyword evidence="1" id="KW-0812">Transmembrane</keyword>
<dbReference type="Pfam" id="PF23750">
    <property type="entry name" value="RsgI_M"/>
    <property type="match status" value="1"/>
</dbReference>
<proteinExistence type="predicted"/>
<keyword evidence="1" id="KW-0472">Membrane</keyword>
<organism evidence="3 4">
    <name type="scientific">Clostridium acidisoli DSM 12555</name>
    <dbReference type="NCBI Taxonomy" id="1121291"/>
    <lineage>
        <taxon>Bacteria</taxon>
        <taxon>Bacillati</taxon>
        <taxon>Bacillota</taxon>
        <taxon>Clostridia</taxon>
        <taxon>Eubacteriales</taxon>
        <taxon>Clostridiaceae</taxon>
        <taxon>Clostridium</taxon>
    </lineage>
</organism>
<feature type="transmembrane region" description="Helical" evidence="1">
    <location>
        <begin position="37"/>
        <end position="57"/>
    </location>
</feature>
<dbReference type="Proteomes" id="UP000192468">
    <property type="component" value="Unassembled WGS sequence"/>
</dbReference>
<accession>A0A1W1XT58</accession>
<dbReference type="STRING" id="1121291.SAMN02745134_03065"/>
<name>A0A1W1XT58_9CLOT</name>
<dbReference type="RefSeq" id="WP_084116950.1">
    <property type="nucleotide sequence ID" value="NZ_FWXH01000016.1"/>
</dbReference>
<dbReference type="AlphaFoldDB" id="A0A1W1XT58"/>
<evidence type="ECO:0000313" key="4">
    <source>
        <dbReference type="Proteomes" id="UP000192468"/>
    </source>
</evidence>